<dbReference type="GeneID" id="26040295"/>
<evidence type="ECO:0000313" key="1">
    <source>
        <dbReference type="EMBL" id="CAX65009.1"/>
    </source>
</evidence>
<reference evidence="1 2" key="1">
    <citation type="journal article" date="2009" name="J. Virol.">
        <title>The linear plasmid prophage Vp58.5 of Vibrio parahaemolyticus is closely related to the integrating phage VHML and constitutes a new incompatibility group of telomere phages.</title>
        <authorList>
            <person name="Zabala B."/>
            <person name="Hammerl J.A."/>
            <person name="Espejo R.T."/>
            <person name="Hertwig S."/>
        </authorList>
    </citation>
    <scope>NUCLEOTIDE SEQUENCE [LARGE SCALE GENOMIC DNA]</scope>
</reference>
<dbReference type="Proteomes" id="UP000001840">
    <property type="component" value="Segment"/>
</dbReference>
<dbReference type="PANTHER" id="PTHR35862:SF3">
    <property type="entry name" value="FELS-2 PROPHAGE PROTEIN"/>
    <property type="match status" value="1"/>
</dbReference>
<dbReference type="Pfam" id="PF05954">
    <property type="entry name" value="Phage_GPD"/>
    <property type="match status" value="1"/>
</dbReference>
<dbReference type="KEGG" id="vg:26040295"/>
<keyword evidence="2" id="KW-1185">Reference proteome</keyword>
<dbReference type="RefSeq" id="YP_009167735.1">
    <property type="nucleotide sequence ID" value="NC_027981.1"/>
</dbReference>
<dbReference type="SUPFAM" id="SSF69279">
    <property type="entry name" value="Phage tail proteins"/>
    <property type="match status" value="1"/>
</dbReference>
<sequence length="321" mass="34995">MRPQFRVFADDRDITSRIAERLIEMTITDEAGFQSDALTISVDDADGVLAVPRKGARLAVHLGYEETGLAYMGEFVVDEPELSGPPDKIVIRARGADLRQELKTSKTRSWDKVTIDDIVRAVAGEHNLQPKVAEQLAATFIEHIDQTGESDLHFLTRLAKEYDAISKPAGPNLLFAPRNLGKTVSGKDLPPIVLAKSDVTTYRLVLADRSDIGHVVAYWQDKAKARRTGETVGDKTKPGKTLRKTYPTAEEARAAAASELASLQRGRKNLDITLPGNPLVIAESPITLSGGWRDGFTGDYVAVRVEHRVGGGGYTTSFTAN</sequence>
<protein>
    <submittedName>
        <fullName evidence="1">Gp28 protein</fullName>
    </submittedName>
</protein>
<dbReference type="OrthoDB" id="3609at10239"/>
<dbReference type="Gene3D" id="3.55.50.10">
    <property type="entry name" value="Baseplate protein-like domains"/>
    <property type="match status" value="1"/>
</dbReference>
<organism evidence="1 2">
    <name type="scientific">Vibrio phage VP585</name>
    <dbReference type="NCBI Taxonomy" id="631719"/>
    <lineage>
        <taxon>Viruses</taxon>
        <taxon>Duplodnaviria</taxon>
        <taxon>Heunggongvirae</taxon>
        <taxon>Uroviricota</taxon>
        <taxon>Caudoviricetes</taxon>
        <taxon>Vhmlvirus</taxon>
        <taxon>Vhmlvirus VP585</taxon>
    </lineage>
</organism>
<evidence type="ECO:0000313" key="2">
    <source>
        <dbReference type="Proteomes" id="UP000001840"/>
    </source>
</evidence>
<proteinExistence type="predicted"/>
<dbReference type="InterPro" id="IPR052726">
    <property type="entry name" value="Phage_Baseplate_Hub"/>
</dbReference>
<name>D4HTW7_9CAUD</name>
<dbReference type="PANTHER" id="PTHR35862">
    <property type="entry name" value="FELS-2 PROPHAGE PROTEIN"/>
    <property type="match status" value="1"/>
</dbReference>
<dbReference type="EMBL" id="FN297812">
    <property type="protein sequence ID" value="CAX65009.1"/>
    <property type="molecule type" value="Genomic_DNA"/>
</dbReference>
<accession>D4HTW7</accession>